<name>A0A5N0TCB8_9GAMM</name>
<evidence type="ECO:0000313" key="4">
    <source>
        <dbReference type="Proteomes" id="UP000325372"/>
    </source>
</evidence>
<dbReference type="RefSeq" id="WP_150863855.1">
    <property type="nucleotide sequence ID" value="NZ_VYXP01000004.1"/>
</dbReference>
<dbReference type="InterPro" id="IPR036680">
    <property type="entry name" value="SPOR-like_sf"/>
</dbReference>
<dbReference type="EMBL" id="VYXP01000004">
    <property type="protein sequence ID" value="KAA9132064.1"/>
    <property type="molecule type" value="Genomic_DNA"/>
</dbReference>
<dbReference type="SUPFAM" id="SSF110997">
    <property type="entry name" value="Sporulation related repeat"/>
    <property type="match status" value="2"/>
</dbReference>
<feature type="domain" description="SPOR" evidence="2">
    <location>
        <begin position="260"/>
        <end position="339"/>
    </location>
</feature>
<gene>
    <name evidence="3" type="ORF">F3N42_07800</name>
</gene>
<dbReference type="Pfam" id="PF05036">
    <property type="entry name" value="SPOR"/>
    <property type="match status" value="2"/>
</dbReference>
<organism evidence="3 4">
    <name type="scientific">Marinihelvus fidelis</name>
    <dbReference type="NCBI Taxonomy" id="2613842"/>
    <lineage>
        <taxon>Bacteria</taxon>
        <taxon>Pseudomonadati</taxon>
        <taxon>Pseudomonadota</taxon>
        <taxon>Gammaproteobacteria</taxon>
        <taxon>Chromatiales</taxon>
        <taxon>Wenzhouxiangellaceae</taxon>
        <taxon>Marinihelvus</taxon>
    </lineage>
</organism>
<sequence>MDKALKQRLVGASVLVALAVIVLPMLLGGQPEPGQDARPIEIPPKPRETSFETRRFPIGDQPSSQPSVVEDIEDEPTVALQPPAARPAIDETVDESAESAGALTPANDDTGASMAAQSAETAEAVKQAAGGEVLAAAEPETTPVEAPAPPPEQAPGPTPEPVTAPVTAAAGGRYLVQVASFSATGNATRLATRLRDQGLPVIEDTVDSEAGTLHRVRLGPFDQQAQADQAIASLRQQYSDLNPRVLDLRPGDEAPVTAPSDPLVRWVVQLGSFGEAENAEQLVFRLRDAGYSAFSVAVSGTSGTSHKVRVGPTLSRDDAVRLESDIESSMGLAGLVMSTD</sequence>
<keyword evidence="4" id="KW-1185">Reference proteome</keyword>
<evidence type="ECO:0000256" key="1">
    <source>
        <dbReference type="SAM" id="MobiDB-lite"/>
    </source>
</evidence>
<feature type="domain" description="SPOR" evidence="2">
    <location>
        <begin position="168"/>
        <end position="248"/>
    </location>
</feature>
<evidence type="ECO:0000259" key="2">
    <source>
        <dbReference type="PROSITE" id="PS51724"/>
    </source>
</evidence>
<reference evidence="3 4" key="1">
    <citation type="submission" date="2019-09" db="EMBL/GenBank/DDBJ databases">
        <title>Wenzhouxiangella sp. Genome sequencing and assembly.</title>
        <authorList>
            <person name="Zhang R."/>
        </authorList>
    </citation>
    <scope>NUCLEOTIDE SEQUENCE [LARGE SCALE GENOMIC DNA]</scope>
    <source>
        <strain evidence="3 4">W260</strain>
    </source>
</reference>
<evidence type="ECO:0000313" key="3">
    <source>
        <dbReference type="EMBL" id="KAA9132064.1"/>
    </source>
</evidence>
<dbReference type="PROSITE" id="PS51724">
    <property type="entry name" value="SPOR"/>
    <property type="match status" value="2"/>
</dbReference>
<dbReference type="GO" id="GO:0042834">
    <property type="term" value="F:peptidoglycan binding"/>
    <property type="evidence" value="ECO:0007669"/>
    <property type="project" value="InterPro"/>
</dbReference>
<accession>A0A5N0TCB8</accession>
<dbReference type="GO" id="GO:0032153">
    <property type="term" value="C:cell division site"/>
    <property type="evidence" value="ECO:0007669"/>
    <property type="project" value="TreeGrafter"/>
</dbReference>
<dbReference type="Proteomes" id="UP000325372">
    <property type="component" value="Unassembled WGS sequence"/>
</dbReference>
<protein>
    <recommendedName>
        <fullName evidence="2">SPOR domain-containing protein</fullName>
    </recommendedName>
</protein>
<dbReference type="GO" id="GO:0030428">
    <property type="term" value="C:cell septum"/>
    <property type="evidence" value="ECO:0007669"/>
    <property type="project" value="TreeGrafter"/>
</dbReference>
<proteinExistence type="predicted"/>
<dbReference type="InterPro" id="IPR052521">
    <property type="entry name" value="Cell_div_SPOR-domain"/>
</dbReference>
<dbReference type="PANTHER" id="PTHR38687:SF1">
    <property type="entry name" value="CELL DIVISION PROTEIN DEDD"/>
    <property type="match status" value="1"/>
</dbReference>
<dbReference type="PANTHER" id="PTHR38687">
    <property type="entry name" value="CELL DIVISION PROTEIN DEDD-RELATED"/>
    <property type="match status" value="1"/>
</dbReference>
<dbReference type="AlphaFoldDB" id="A0A5N0TCB8"/>
<dbReference type="InterPro" id="IPR007730">
    <property type="entry name" value="SPOR-like_dom"/>
</dbReference>
<dbReference type="Gene3D" id="3.30.70.1070">
    <property type="entry name" value="Sporulation related repeat"/>
    <property type="match status" value="2"/>
</dbReference>
<feature type="compositionally biased region" description="Low complexity" evidence="1">
    <location>
        <begin position="135"/>
        <end position="145"/>
    </location>
</feature>
<feature type="compositionally biased region" description="Pro residues" evidence="1">
    <location>
        <begin position="146"/>
        <end position="162"/>
    </location>
</feature>
<dbReference type="GO" id="GO:0032506">
    <property type="term" value="P:cytokinetic process"/>
    <property type="evidence" value="ECO:0007669"/>
    <property type="project" value="TreeGrafter"/>
</dbReference>
<feature type="compositionally biased region" description="Basic and acidic residues" evidence="1">
    <location>
        <begin position="44"/>
        <end position="57"/>
    </location>
</feature>
<feature type="region of interest" description="Disordered" evidence="1">
    <location>
        <begin position="27"/>
        <end position="165"/>
    </location>
</feature>
<comment type="caution">
    <text evidence="3">The sequence shown here is derived from an EMBL/GenBank/DDBJ whole genome shotgun (WGS) entry which is preliminary data.</text>
</comment>